<gene>
    <name evidence="4" type="ORF">E0485_09880</name>
</gene>
<dbReference type="OrthoDB" id="1691727at2"/>
<proteinExistence type="predicted"/>
<sequence length="234" mass="27153">MCNYMKQLQFITLEHYDQLKSLSDPLRCRIVSLLIPKSLTGQQLSQELDIPRAKIHYHLNELEKNGLIAVVKNEVKNGIIQKFYRSVARGFVPATHLLPNTDDVQSFLRESTIHALERARLRAIAAPERAFTMKSADITAWPRMTNQVQILTSEERMVAWFQKYRALLAEFEQLMLPEDDPNAKWYYMISSTFEVDEPWYLEPDDPRDPASNSWVSGKSAEEFITEEDNLDENS</sequence>
<dbReference type="Gene3D" id="1.10.10.10">
    <property type="entry name" value="Winged helix-like DNA-binding domain superfamily/Winged helix DNA-binding domain"/>
    <property type="match status" value="1"/>
</dbReference>
<dbReference type="CDD" id="cd00090">
    <property type="entry name" value="HTH_ARSR"/>
    <property type="match status" value="1"/>
</dbReference>
<keyword evidence="1" id="KW-0238">DNA-binding</keyword>
<dbReference type="PANTHER" id="PTHR38600:SF2">
    <property type="entry name" value="SLL0088 PROTEIN"/>
    <property type="match status" value="1"/>
</dbReference>
<protein>
    <submittedName>
        <fullName evidence="4">ArsR family transcriptional regulator</fullName>
    </submittedName>
</protein>
<dbReference type="InterPro" id="IPR036388">
    <property type="entry name" value="WH-like_DNA-bd_sf"/>
</dbReference>
<name>A0A4R4ECU2_9BACL</name>
<feature type="compositionally biased region" description="Acidic residues" evidence="2">
    <location>
        <begin position="223"/>
        <end position="234"/>
    </location>
</feature>
<feature type="domain" description="HTH arsR-type" evidence="3">
    <location>
        <begin position="17"/>
        <end position="89"/>
    </location>
</feature>
<reference evidence="4 5" key="1">
    <citation type="submission" date="2019-03" db="EMBL/GenBank/DDBJ databases">
        <authorList>
            <person name="Kim M.K.M."/>
        </authorList>
    </citation>
    <scope>NUCLEOTIDE SEQUENCE [LARGE SCALE GENOMIC DNA]</scope>
    <source>
        <strain evidence="4 5">18JY21-1</strain>
    </source>
</reference>
<dbReference type="InterPro" id="IPR011991">
    <property type="entry name" value="ArsR-like_HTH"/>
</dbReference>
<keyword evidence="5" id="KW-1185">Reference proteome</keyword>
<dbReference type="GO" id="GO:0003677">
    <property type="term" value="F:DNA binding"/>
    <property type="evidence" value="ECO:0007669"/>
    <property type="project" value="UniProtKB-KW"/>
</dbReference>
<comment type="caution">
    <text evidence="4">The sequence shown here is derived from an EMBL/GenBank/DDBJ whole genome shotgun (WGS) entry which is preliminary data.</text>
</comment>
<evidence type="ECO:0000313" key="5">
    <source>
        <dbReference type="Proteomes" id="UP000295418"/>
    </source>
</evidence>
<dbReference type="GO" id="GO:0003700">
    <property type="term" value="F:DNA-binding transcription factor activity"/>
    <property type="evidence" value="ECO:0007669"/>
    <property type="project" value="InterPro"/>
</dbReference>
<dbReference type="AlphaFoldDB" id="A0A4R4ECU2"/>
<evidence type="ECO:0000256" key="1">
    <source>
        <dbReference type="ARBA" id="ARBA00023125"/>
    </source>
</evidence>
<evidence type="ECO:0000259" key="3">
    <source>
        <dbReference type="SMART" id="SM00418"/>
    </source>
</evidence>
<dbReference type="InterPro" id="IPR036390">
    <property type="entry name" value="WH_DNA-bd_sf"/>
</dbReference>
<feature type="region of interest" description="Disordered" evidence="2">
    <location>
        <begin position="200"/>
        <end position="234"/>
    </location>
</feature>
<dbReference type="EMBL" id="SKFG01000008">
    <property type="protein sequence ID" value="TCZ77776.1"/>
    <property type="molecule type" value="Genomic_DNA"/>
</dbReference>
<evidence type="ECO:0000256" key="2">
    <source>
        <dbReference type="SAM" id="MobiDB-lite"/>
    </source>
</evidence>
<organism evidence="4 5">
    <name type="scientific">Paenibacillus albiflavus</name>
    <dbReference type="NCBI Taxonomy" id="2545760"/>
    <lineage>
        <taxon>Bacteria</taxon>
        <taxon>Bacillati</taxon>
        <taxon>Bacillota</taxon>
        <taxon>Bacilli</taxon>
        <taxon>Bacillales</taxon>
        <taxon>Paenibacillaceae</taxon>
        <taxon>Paenibacillus</taxon>
    </lineage>
</organism>
<dbReference type="Proteomes" id="UP000295418">
    <property type="component" value="Unassembled WGS sequence"/>
</dbReference>
<accession>A0A4R4ECU2</accession>
<dbReference type="SUPFAM" id="SSF46785">
    <property type="entry name" value="Winged helix' DNA-binding domain"/>
    <property type="match status" value="1"/>
</dbReference>
<dbReference type="PANTHER" id="PTHR38600">
    <property type="entry name" value="TRANSCRIPTIONAL REGULATORY PROTEIN"/>
    <property type="match status" value="1"/>
</dbReference>
<evidence type="ECO:0000313" key="4">
    <source>
        <dbReference type="EMBL" id="TCZ77776.1"/>
    </source>
</evidence>
<dbReference type="InterPro" id="IPR001845">
    <property type="entry name" value="HTH_ArsR_DNA-bd_dom"/>
</dbReference>
<dbReference type="SMART" id="SM00418">
    <property type="entry name" value="HTH_ARSR"/>
    <property type="match status" value="1"/>
</dbReference>
<dbReference type="Pfam" id="PF12840">
    <property type="entry name" value="HTH_20"/>
    <property type="match status" value="1"/>
</dbReference>